<dbReference type="PANTHER" id="PTHR30471:SF3">
    <property type="entry name" value="UPF0758 PROTEIN YEES-RELATED"/>
    <property type="match status" value="1"/>
</dbReference>
<keyword evidence="3" id="KW-0378">Hydrolase</keyword>
<dbReference type="Pfam" id="PF04002">
    <property type="entry name" value="RadC"/>
    <property type="match status" value="1"/>
</dbReference>
<reference evidence="9 10" key="1">
    <citation type="submission" date="2020-04" db="EMBL/GenBank/DDBJ databases">
        <title>Genome sequence for Sphingorhabdus sp. strain M1.</title>
        <authorList>
            <person name="Park S.-J."/>
        </authorList>
    </citation>
    <scope>NUCLEOTIDE SEQUENCE [LARGE SCALE GENOMIC DNA]</scope>
    <source>
        <strain evidence="9 10">JK6</strain>
    </source>
</reference>
<keyword evidence="10" id="KW-1185">Reference proteome</keyword>
<dbReference type="InterPro" id="IPR001405">
    <property type="entry name" value="UPF0758"/>
</dbReference>
<accession>A0A6H2DK51</accession>
<dbReference type="KEGG" id="phao:HF685_00865"/>
<dbReference type="NCBIfam" id="TIGR00608">
    <property type="entry name" value="radc"/>
    <property type="match status" value="1"/>
</dbReference>
<dbReference type="InterPro" id="IPR025657">
    <property type="entry name" value="RadC_JAB"/>
</dbReference>
<dbReference type="Proteomes" id="UP000501600">
    <property type="component" value="Chromosome"/>
</dbReference>
<proteinExistence type="inferred from homology"/>
<evidence type="ECO:0000313" key="10">
    <source>
        <dbReference type="Proteomes" id="UP000501600"/>
    </source>
</evidence>
<dbReference type="GO" id="GO:0046872">
    <property type="term" value="F:metal ion binding"/>
    <property type="evidence" value="ECO:0007669"/>
    <property type="project" value="UniProtKB-KW"/>
</dbReference>
<keyword evidence="5" id="KW-0482">Metalloprotease</keyword>
<protein>
    <submittedName>
        <fullName evidence="9">DNA repair protein RadC</fullName>
    </submittedName>
</protein>
<dbReference type="GO" id="GO:0008237">
    <property type="term" value="F:metallopeptidase activity"/>
    <property type="evidence" value="ECO:0007669"/>
    <property type="project" value="UniProtKB-KW"/>
</dbReference>
<comment type="similarity">
    <text evidence="6">Belongs to the UPF0758 family.</text>
</comment>
<dbReference type="InterPro" id="IPR037518">
    <property type="entry name" value="MPN"/>
</dbReference>
<dbReference type="RefSeq" id="WP_168817770.1">
    <property type="nucleotide sequence ID" value="NZ_CP051217.1"/>
</dbReference>
<evidence type="ECO:0000256" key="4">
    <source>
        <dbReference type="ARBA" id="ARBA00022833"/>
    </source>
</evidence>
<dbReference type="AlphaFoldDB" id="A0A6H2DK51"/>
<sequence>MGLRTTADSDCRFNQGPKSGKAPRRDIETLAGIISPIVSNQAEAEAEKILAKFGTFRELFQKIGNQTAIPEALNREAIEYLKIIAMSFNFALEEELVSGPVLAASGSLRKYLFHSLSSSKKEMFRVLFLDTNSRLIEDRLMGIGTVNRIQIYVREIIRDALELDATALILVHNHPCGDPSPSKFDIALTNKIINLCQSFDLDVLDHLIVAKSGVASLRSMGLLDEGEISVSPKLPTFYRSVIESWIESVFKTFGRA</sequence>
<evidence type="ECO:0000256" key="5">
    <source>
        <dbReference type="ARBA" id="ARBA00023049"/>
    </source>
</evidence>
<feature type="domain" description="MPN" evidence="8">
    <location>
        <begin position="101"/>
        <end position="223"/>
    </location>
</feature>
<evidence type="ECO:0000256" key="6">
    <source>
        <dbReference type="RuleBase" id="RU003797"/>
    </source>
</evidence>
<name>A0A6H2DK51_9SPHN</name>
<feature type="region of interest" description="Disordered" evidence="7">
    <location>
        <begin position="1"/>
        <end position="23"/>
    </location>
</feature>
<keyword evidence="4" id="KW-0862">Zinc</keyword>
<evidence type="ECO:0000259" key="8">
    <source>
        <dbReference type="PROSITE" id="PS50249"/>
    </source>
</evidence>
<evidence type="ECO:0000313" key="9">
    <source>
        <dbReference type="EMBL" id="QJB68036.1"/>
    </source>
</evidence>
<keyword evidence="2" id="KW-0479">Metal-binding</keyword>
<dbReference type="PROSITE" id="PS50249">
    <property type="entry name" value="MPN"/>
    <property type="match status" value="1"/>
</dbReference>
<gene>
    <name evidence="9" type="primary">radC</name>
    <name evidence="9" type="ORF">HF685_00865</name>
</gene>
<evidence type="ECO:0000256" key="1">
    <source>
        <dbReference type="ARBA" id="ARBA00022670"/>
    </source>
</evidence>
<dbReference type="Gene3D" id="3.40.140.10">
    <property type="entry name" value="Cytidine Deaminase, domain 2"/>
    <property type="match status" value="1"/>
</dbReference>
<evidence type="ECO:0000256" key="7">
    <source>
        <dbReference type="SAM" id="MobiDB-lite"/>
    </source>
</evidence>
<dbReference type="EMBL" id="CP051217">
    <property type="protein sequence ID" value="QJB68036.1"/>
    <property type="molecule type" value="Genomic_DNA"/>
</dbReference>
<dbReference type="GO" id="GO:0006508">
    <property type="term" value="P:proteolysis"/>
    <property type="evidence" value="ECO:0007669"/>
    <property type="project" value="UniProtKB-KW"/>
</dbReference>
<dbReference type="PANTHER" id="PTHR30471">
    <property type="entry name" value="DNA REPAIR PROTEIN RADC"/>
    <property type="match status" value="1"/>
</dbReference>
<keyword evidence="1" id="KW-0645">Protease</keyword>
<evidence type="ECO:0000256" key="2">
    <source>
        <dbReference type="ARBA" id="ARBA00022723"/>
    </source>
</evidence>
<organism evidence="9 10">
    <name type="scientific">Parasphingorhabdus halotolerans</name>
    <dbReference type="NCBI Taxonomy" id="2725558"/>
    <lineage>
        <taxon>Bacteria</taxon>
        <taxon>Pseudomonadati</taxon>
        <taxon>Pseudomonadota</taxon>
        <taxon>Alphaproteobacteria</taxon>
        <taxon>Sphingomonadales</taxon>
        <taxon>Sphingomonadaceae</taxon>
        <taxon>Parasphingorhabdus</taxon>
    </lineage>
</organism>
<evidence type="ECO:0000256" key="3">
    <source>
        <dbReference type="ARBA" id="ARBA00022801"/>
    </source>
</evidence>
<dbReference type="CDD" id="cd08071">
    <property type="entry name" value="MPN_DUF2466"/>
    <property type="match status" value="1"/>
</dbReference>